<dbReference type="RefSeq" id="WP_251971847.1">
    <property type="nucleotide sequence ID" value="NZ_AP025730.1"/>
</dbReference>
<dbReference type="PANTHER" id="PTHR46268:SF15">
    <property type="entry name" value="UNIVERSAL STRESS PROTEIN HP_0031"/>
    <property type="match status" value="1"/>
</dbReference>
<sequence length="147" mass="15808">MFKHLLVPVDGSDLSVRAMTSSIVLAKTLGARITGFVAEPDLPMSTISTNPTVFTEQVKNHEAKSEAHAQAVLSKFESLAKEAGVEFVADHTNTQQVDRAIVDAADRAGADLILMVTHGRGFFGELLFGSHTKNVMSMTKVSLLAMH</sequence>
<name>A0ABM7YHD6_9BURK</name>
<dbReference type="InterPro" id="IPR014729">
    <property type="entry name" value="Rossmann-like_a/b/a_fold"/>
</dbReference>
<dbReference type="Proteomes" id="UP001057498">
    <property type="component" value="Chromosome"/>
</dbReference>
<feature type="domain" description="UspA" evidence="2">
    <location>
        <begin position="1"/>
        <end position="145"/>
    </location>
</feature>
<gene>
    <name evidence="3" type="ORF">CATMQ487_05420</name>
</gene>
<dbReference type="Gene3D" id="3.40.50.620">
    <property type="entry name" value="HUPs"/>
    <property type="match status" value="1"/>
</dbReference>
<evidence type="ECO:0000256" key="1">
    <source>
        <dbReference type="ARBA" id="ARBA00008791"/>
    </source>
</evidence>
<dbReference type="InterPro" id="IPR006016">
    <property type="entry name" value="UspA"/>
</dbReference>
<proteinExistence type="inferred from homology"/>
<comment type="similarity">
    <text evidence="1">Belongs to the universal stress protein A family.</text>
</comment>
<organism evidence="3 4">
    <name type="scientific">Sphaerotilus microaerophilus</name>
    <dbReference type="NCBI Taxonomy" id="2914710"/>
    <lineage>
        <taxon>Bacteria</taxon>
        <taxon>Pseudomonadati</taxon>
        <taxon>Pseudomonadota</taxon>
        <taxon>Betaproteobacteria</taxon>
        <taxon>Burkholderiales</taxon>
        <taxon>Sphaerotilaceae</taxon>
        <taxon>Sphaerotilus</taxon>
    </lineage>
</organism>
<dbReference type="InterPro" id="IPR006015">
    <property type="entry name" value="Universal_stress_UspA"/>
</dbReference>
<accession>A0ABM7YHD6</accession>
<keyword evidence="4" id="KW-1185">Reference proteome</keyword>
<dbReference type="EMBL" id="AP025730">
    <property type="protein sequence ID" value="BDI03572.1"/>
    <property type="molecule type" value="Genomic_DNA"/>
</dbReference>
<evidence type="ECO:0000313" key="4">
    <source>
        <dbReference type="Proteomes" id="UP001057498"/>
    </source>
</evidence>
<dbReference type="Pfam" id="PF00582">
    <property type="entry name" value="Usp"/>
    <property type="match status" value="1"/>
</dbReference>
<evidence type="ECO:0000313" key="3">
    <source>
        <dbReference type="EMBL" id="BDI03572.1"/>
    </source>
</evidence>
<evidence type="ECO:0000259" key="2">
    <source>
        <dbReference type="Pfam" id="PF00582"/>
    </source>
</evidence>
<dbReference type="PANTHER" id="PTHR46268">
    <property type="entry name" value="STRESS RESPONSE PROTEIN NHAX"/>
    <property type="match status" value="1"/>
</dbReference>
<dbReference type="PRINTS" id="PR01438">
    <property type="entry name" value="UNVRSLSTRESS"/>
</dbReference>
<protein>
    <submittedName>
        <fullName evidence="3">Universal stress protein UspA</fullName>
    </submittedName>
</protein>
<dbReference type="CDD" id="cd00293">
    <property type="entry name" value="USP-like"/>
    <property type="match status" value="1"/>
</dbReference>
<reference evidence="3" key="1">
    <citation type="submission" date="2022-04" db="EMBL/GenBank/DDBJ databases">
        <title>Whole genome sequence of Sphaerotilus sp. FB-5.</title>
        <authorList>
            <person name="Takeda M."/>
            <person name="Narihara S."/>
            <person name="Akimoto M."/>
            <person name="Akimoto R."/>
            <person name="Nishiyashiki S."/>
            <person name="Murakami T."/>
        </authorList>
    </citation>
    <scope>NUCLEOTIDE SEQUENCE</scope>
    <source>
        <strain evidence="3">FB-5</strain>
    </source>
</reference>
<dbReference type="SUPFAM" id="SSF52402">
    <property type="entry name" value="Adenine nucleotide alpha hydrolases-like"/>
    <property type="match status" value="1"/>
</dbReference>